<organism evidence="2 3">
    <name type="scientific">Candidatus Giovannonibacteria bacterium RIFCSPLOWO2_01_FULL_46_32</name>
    <dbReference type="NCBI Taxonomy" id="1798353"/>
    <lineage>
        <taxon>Bacteria</taxon>
        <taxon>Candidatus Giovannoniibacteriota</taxon>
    </lineage>
</organism>
<comment type="caution">
    <text evidence="2">The sequence shown here is derived from an EMBL/GenBank/DDBJ whole genome shotgun (WGS) entry which is preliminary data.</text>
</comment>
<dbReference type="Proteomes" id="UP000177346">
    <property type="component" value="Unassembled WGS sequence"/>
</dbReference>
<proteinExistence type="predicted"/>
<reference evidence="2 3" key="1">
    <citation type="journal article" date="2016" name="Nat. Commun.">
        <title>Thousands of microbial genomes shed light on interconnected biogeochemical processes in an aquifer system.</title>
        <authorList>
            <person name="Anantharaman K."/>
            <person name="Brown C.T."/>
            <person name="Hug L.A."/>
            <person name="Sharon I."/>
            <person name="Castelle C.J."/>
            <person name="Probst A.J."/>
            <person name="Thomas B.C."/>
            <person name="Singh A."/>
            <person name="Wilkins M.J."/>
            <person name="Karaoz U."/>
            <person name="Brodie E.L."/>
            <person name="Williams K.H."/>
            <person name="Hubbard S.S."/>
            <person name="Banfield J.F."/>
        </authorList>
    </citation>
    <scope>NUCLEOTIDE SEQUENCE [LARGE SCALE GENOMIC DNA]</scope>
</reference>
<keyword evidence="1" id="KW-1133">Transmembrane helix</keyword>
<gene>
    <name evidence="2" type="ORF">A3B19_00270</name>
</gene>
<dbReference type="AlphaFoldDB" id="A0A1F5XGR3"/>
<feature type="transmembrane region" description="Helical" evidence="1">
    <location>
        <begin position="70"/>
        <end position="95"/>
    </location>
</feature>
<keyword evidence="1" id="KW-0472">Membrane</keyword>
<feature type="transmembrane region" description="Helical" evidence="1">
    <location>
        <begin position="107"/>
        <end position="131"/>
    </location>
</feature>
<feature type="transmembrane region" description="Helical" evidence="1">
    <location>
        <begin position="43"/>
        <end position="63"/>
    </location>
</feature>
<evidence type="ECO:0000256" key="1">
    <source>
        <dbReference type="SAM" id="Phobius"/>
    </source>
</evidence>
<sequence>MKRILTGFCALVLAALGPTFYVSFSVNVWRMDVYSAGKPSEMLVWGFIAAVIAATILVSSGYYSESRCKLIAFFDVWFSCVITIGLGTAVSWLLFLDISHTQSTFPFWMMVFLLSLLAAIASVALAQFDLARAFPASGEKRADADEPLPKEGFVKMKG</sequence>
<name>A0A1F5XGR3_9BACT</name>
<accession>A0A1F5XGR3</accession>
<dbReference type="EMBL" id="MFIF01000012">
    <property type="protein sequence ID" value="OGF86671.1"/>
    <property type="molecule type" value="Genomic_DNA"/>
</dbReference>
<evidence type="ECO:0000313" key="3">
    <source>
        <dbReference type="Proteomes" id="UP000177346"/>
    </source>
</evidence>
<protein>
    <submittedName>
        <fullName evidence="2">Uncharacterized protein</fullName>
    </submittedName>
</protein>
<keyword evidence="1" id="KW-0812">Transmembrane</keyword>
<evidence type="ECO:0000313" key="2">
    <source>
        <dbReference type="EMBL" id="OGF86671.1"/>
    </source>
</evidence>